<evidence type="ECO:0000259" key="2">
    <source>
        <dbReference type="PROSITE" id="PS50213"/>
    </source>
</evidence>
<proteinExistence type="predicted"/>
<organism evidence="3 4">
    <name type="scientific">Penicillium angulare</name>
    <dbReference type="NCBI Taxonomy" id="116970"/>
    <lineage>
        <taxon>Eukaryota</taxon>
        <taxon>Fungi</taxon>
        <taxon>Dikarya</taxon>
        <taxon>Ascomycota</taxon>
        <taxon>Pezizomycotina</taxon>
        <taxon>Eurotiomycetes</taxon>
        <taxon>Eurotiomycetidae</taxon>
        <taxon>Eurotiales</taxon>
        <taxon>Aspergillaceae</taxon>
        <taxon>Penicillium</taxon>
    </lineage>
</organism>
<evidence type="ECO:0000313" key="4">
    <source>
        <dbReference type="Proteomes" id="UP001149165"/>
    </source>
</evidence>
<dbReference type="PROSITE" id="PS50213">
    <property type="entry name" value="FAS1"/>
    <property type="match status" value="2"/>
</dbReference>
<keyword evidence="4" id="KW-1185">Reference proteome</keyword>
<dbReference type="Gene3D" id="2.30.180.10">
    <property type="entry name" value="FAS1 domain"/>
    <property type="match status" value="2"/>
</dbReference>
<dbReference type="InterPro" id="IPR000782">
    <property type="entry name" value="FAS1_domain"/>
</dbReference>
<dbReference type="InterPro" id="IPR050904">
    <property type="entry name" value="Adhesion/Biosynth-related"/>
</dbReference>
<reference evidence="3" key="1">
    <citation type="submission" date="2022-11" db="EMBL/GenBank/DDBJ databases">
        <authorList>
            <person name="Petersen C."/>
        </authorList>
    </citation>
    <scope>NUCLEOTIDE SEQUENCE</scope>
    <source>
        <strain evidence="3">IBT 30069</strain>
    </source>
</reference>
<feature type="domain" description="FAS1" evidence="2">
    <location>
        <begin position="1"/>
        <end position="136"/>
    </location>
</feature>
<protein>
    <recommendedName>
        <fullName evidence="2">FAS1 domain-containing protein</fullName>
    </recommendedName>
</protein>
<evidence type="ECO:0000313" key="3">
    <source>
        <dbReference type="EMBL" id="KAJ5096803.1"/>
    </source>
</evidence>
<feature type="region of interest" description="Disordered" evidence="1">
    <location>
        <begin position="48"/>
        <end position="95"/>
    </location>
</feature>
<sequence>MDYLGASLELPSMESILSYHVVVGRHPFHKLRAVEHQTLATVLSESALGKRKSLSESKKKDKDKGKDGDKDKDKNKDKDKDKNKDKDKDKKKHTEYPQRLRVDVVQQSVLLNGASLVVKENIIATNGIIHYIDLPLTPPPNTSTLLRSLPEEFSTFTFALSRTDLESQFDTSSRRGGTTFVPTNNAFRTMGPVVNAYLFSPEGEECLRSILRYHILPGKTVYSDVVYGDQEDMDEFSEIEVYEKDKDAKWRPRRYPVVRVDAQTLLDGQGMNLHLRRREMVSKMRVNGFWEPRVVDVLAGDGVIHVLDRVLFPPKVAGKVTVKGREMVDEVGVMGTLRDLLEECRPKKKDLNKSRVEL</sequence>
<comment type="caution">
    <text evidence="3">The sequence shown here is derived from an EMBL/GenBank/DDBJ whole genome shotgun (WGS) entry which is preliminary data.</text>
</comment>
<dbReference type="PANTHER" id="PTHR10900:SF125">
    <property type="entry name" value="FAS1 DOMAIN-CONTAINING PROTEIN YLR001C"/>
    <property type="match status" value="1"/>
</dbReference>
<dbReference type="OrthoDB" id="7700931at2759"/>
<name>A0A9W9FAW3_9EURO</name>
<dbReference type="PANTHER" id="PTHR10900">
    <property type="entry name" value="PERIOSTIN-RELATED"/>
    <property type="match status" value="1"/>
</dbReference>
<gene>
    <name evidence="3" type="ORF">N7456_007524</name>
</gene>
<accession>A0A9W9FAW3</accession>
<dbReference type="SUPFAM" id="SSF82153">
    <property type="entry name" value="FAS1 domain"/>
    <property type="match status" value="2"/>
</dbReference>
<feature type="compositionally biased region" description="Basic and acidic residues" evidence="1">
    <location>
        <begin position="53"/>
        <end position="95"/>
    </location>
</feature>
<dbReference type="EMBL" id="JAPQKH010000005">
    <property type="protein sequence ID" value="KAJ5096803.1"/>
    <property type="molecule type" value="Genomic_DNA"/>
</dbReference>
<dbReference type="Pfam" id="PF02469">
    <property type="entry name" value="Fasciclin"/>
    <property type="match status" value="2"/>
</dbReference>
<feature type="domain" description="FAS1" evidence="2">
    <location>
        <begin position="140"/>
        <end position="311"/>
    </location>
</feature>
<dbReference type="SMART" id="SM00554">
    <property type="entry name" value="FAS1"/>
    <property type="match status" value="2"/>
</dbReference>
<dbReference type="AlphaFoldDB" id="A0A9W9FAW3"/>
<dbReference type="InterPro" id="IPR036378">
    <property type="entry name" value="FAS1_dom_sf"/>
</dbReference>
<evidence type="ECO:0000256" key="1">
    <source>
        <dbReference type="SAM" id="MobiDB-lite"/>
    </source>
</evidence>
<dbReference type="Proteomes" id="UP001149165">
    <property type="component" value="Unassembled WGS sequence"/>
</dbReference>
<reference evidence="3" key="2">
    <citation type="journal article" date="2023" name="IMA Fungus">
        <title>Comparative genomic study of the Penicillium genus elucidates a diverse pangenome and 15 lateral gene transfer events.</title>
        <authorList>
            <person name="Petersen C."/>
            <person name="Sorensen T."/>
            <person name="Nielsen M.R."/>
            <person name="Sondergaard T.E."/>
            <person name="Sorensen J.L."/>
            <person name="Fitzpatrick D.A."/>
            <person name="Frisvad J.C."/>
            <person name="Nielsen K.L."/>
        </authorList>
    </citation>
    <scope>NUCLEOTIDE SEQUENCE</scope>
    <source>
        <strain evidence="3">IBT 30069</strain>
    </source>
</reference>